<evidence type="ECO:0000259" key="3">
    <source>
        <dbReference type="PROSITE" id="PS50977"/>
    </source>
</evidence>
<feature type="domain" description="HTH tetR-type" evidence="3">
    <location>
        <begin position="16"/>
        <end position="76"/>
    </location>
</feature>
<evidence type="ECO:0000313" key="4">
    <source>
        <dbReference type="EMBL" id="MFC6089148.1"/>
    </source>
</evidence>
<protein>
    <submittedName>
        <fullName evidence="4">TetR/AcrR family transcriptional regulator</fullName>
    </submittedName>
</protein>
<dbReference type="InterPro" id="IPR041467">
    <property type="entry name" value="Sco4008_C"/>
</dbReference>
<dbReference type="InterPro" id="IPR036271">
    <property type="entry name" value="Tet_transcr_reg_TetR-rel_C_sf"/>
</dbReference>
<dbReference type="InterPro" id="IPR001647">
    <property type="entry name" value="HTH_TetR"/>
</dbReference>
<evidence type="ECO:0000313" key="5">
    <source>
        <dbReference type="Proteomes" id="UP001596220"/>
    </source>
</evidence>
<dbReference type="Pfam" id="PF00440">
    <property type="entry name" value="TetR_N"/>
    <property type="match status" value="1"/>
</dbReference>
<gene>
    <name evidence="4" type="ORF">ACFP3R_07685</name>
</gene>
<dbReference type="InterPro" id="IPR009057">
    <property type="entry name" value="Homeodomain-like_sf"/>
</dbReference>
<dbReference type="PROSITE" id="PS50977">
    <property type="entry name" value="HTH_TETR_2"/>
    <property type="match status" value="1"/>
</dbReference>
<dbReference type="PANTHER" id="PTHR30328">
    <property type="entry name" value="TRANSCRIPTIONAL REPRESSOR"/>
    <property type="match status" value="1"/>
</dbReference>
<feature type="DNA-binding region" description="H-T-H motif" evidence="2">
    <location>
        <begin position="39"/>
        <end position="58"/>
    </location>
</feature>
<sequence>MPRRSPDPADRKRDPERTRARILEAAVAEFGAKGYAAARVSGIADRAGVNKQLISYYFGGKEGLYRELADRWRQEGGQLAEGPLAEVVRGFVLSTRDRRDWARLMVWENVSGDDGTPDDDGDTGFLRAQVDALRARQEAGEVPDDLDPAHLLLVLVAAASAPLSMPKVARRITGEDPGSAEFTERYAEQLARLVERLVPPVPPDPA</sequence>
<keyword evidence="1 2" id="KW-0238">DNA-binding</keyword>
<keyword evidence="5" id="KW-1185">Reference proteome</keyword>
<dbReference type="RefSeq" id="WP_380634161.1">
    <property type="nucleotide sequence ID" value="NZ_JBHSQO010000005.1"/>
</dbReference>
<organism evidence="4 5">
    <name type="scientific">Saccharothrix lopnurensis</name>
    <dbReference type="NCBI Taxonomy" id="1670621"/>
    <lineage>
        <taxon>Bacteria</taxon>
        <taxon>Bacillati</taxon>
        <taxon>Actinomycetota</taxon>
        <taxon>Actinomycetes</taxon>
        <taxon>Pseudonocardiales</taxon>
        <taxon>Pseudonocardiaceae</taxon>
        <taxon>Saccharothrix</taxon>
    </lineage>
</organism>
<evidence type="ECO:0000256" key="1">
    <source>
        <dbReference type="ARBA" id="ARBA00023125"/>
    </source>
</evidence>
<dbReference type="EMBL" id="JBHSQO010000005">
    <property type="protein sequence ID" value="MFC6089148.1"/>
    <property type="molecule type" value="Genomic_DNA"/>
</dbReference>
<proteinExistence type="predicted"/>
<accession>A0ABW1P252</accession>
<dbReference type="Proteomes" id="UP001596220">
    <property type="component" value="Unassembled WGS sequence"/>
</dbReference>
<dbReference type="SUPFAM" id="SSF46689">
    <property type="entry name" value="Homeodomain-like"/>
    <property type="match status" value="1"/>
</dbReference>
<dbReference type="Pfam" id="PF17926">
    <property type="entry name" value="TetR_C_21"/>
    <property type="match status" value="1"/>
</dbReference>
<dbReference type="InterPro" id="IPR050109">
    <property type="entry name" value="HTH-type_TetR-like_transc_reg"/>
</dbReference>
<dbReference type="PRINTS" id="PR00455">
    <property type="entry name" value="HTHTETR"/>
</dbReference>
<evidence type="ECO:0000256" key="2">
    <source>
        <dbReference type="PROSITE-ProRule" id="PRU00335"/>
    </source>
</evidence>
<dbReference type="Gene3D" id="1.10.357.10">
    <property type="entry name" value="Tetracycline Repressor, domain 2"/>
    <property type="match status" value="1"/>
</dbReference>
<reference evidence="5" key="1">
    <citation type="journal article" date="2019" name="Int. J. Syst. Evol. Microbiol.">
        <title>The Global Catalogue of Microorganisms (GCM) 10K type strain sequencing project: providing services to taxonomists for standard genome sequencing and annotation.</title>
        <authorList>
            <consortium name="The Broad Institute Genomics Platform"/>
            <consortium name="The Broad Institute Genome Sequencing Center for Infectious Disease"/>
            <person name="Wu L."/>
            <person name="Ma J."/>
        </authorList>
    </citation>
    <scope>NUCLEOTIDE SEQUENCE [LARGE SCALE GENOMIC DNA]</scope>
    <source>
        <strain evidence="5">CGMCC 4.7246</strain>
    </source>
</reference>
<comment type="caution">
    <text evidence="4">The sequence shown here is derived from an EMBL/GenBank/DDBJ whole genome shotgun (WGS) entry which is preliminary data.</text>
</comment>
<name>A0ABW1P252_9PSEU</name>
<dbReference type="SUPFAM" id="SSF48498">
    <property type="entry name" value="Tetracyclin repressor-like, C-terminal domain"/>
    <property type="match status" value="1"/>
</dbReference>
<dbReference type="PANTHER" id="PTHR30328:SF54">
    <property type="entry name" value="HTH-TYPE TRANSCRIPTIONAL REPRESSOR SCO4008"/>
    <property type="match status" value="1"/>
</dbReference>